<gene>
    <name evidence="2" type="ORF">A4A49_35638</name>
</gene>
<sequence>MSPPVKLLTSGIVVGYRNGRWTEVRDNRPKKNNEAKAKEEKGKQVTNVEHNTSVLVQITNKFALLEEGAIEEVIRVKKEAVLEVENKANEKESKIEWVRRKFGTSKEELKQLNVTVNHSCQEIPSQTFDDSAMNKEINNEVTSTKVLWSDEVDYMEMNYDGSNIEKISQGGGKDNQKADLTTATVNPIGYDKEQPEQAEIIEGSPVEASTRKHANGTVNPRGSVKVFDNVERVPVDFSGGGQDENVNMNVLEDTDQYMIFMMQEALGTMEMNSMVLKEDTRRTHDQIDLAIRACASESRQTNTSNNAIQIVAPAVDNPCILAGKMFSVTSGILLVFSDSVTSVTNGILAKGILIYQRGQKELGMKAKNHEPKPLALQIVTDEQPELEELREDVDEKSTVDNFQKFISNEILSPRSVDKKKSGTKHAKKQKDKIVPVRVQPKRSGVSNSK</sequence>
<feature type="region of interest" description="Disordered" evidence="1">
    <location>
        <begin position="413"/>
        <end position="449"/>
    </location>
</feature>
<dbReference type="AlphaFoldDB" id="A0A1J6K9H2"/>
<evidence type="ECO:0000313" key="2">
    <source>
        <dbReference type="EMBL" id="OIT26693.1"/>
    </source>
</evidence>
<dbReference type="Proteomes" id="UP000187609">
    <property type="component" value="Unassembled WGS sequence"/>
</dbReference>
<evidence type="ECO:0000313" key="3">
    <source>
        <dbReference type="Proteomes" id="UP000187609"/>
    </source>
</evidence>
<accession>A0A1J6K9H2</accession>
<dbReference type="EMBL" id="MJEQ01002703">
    <property type="protein sequence ID" value="OIT26693.1"/>
    <property type="molecule type" value="Genomic_DNA"/>
</dbReference>
<dbReference type="Gramene" id="OIT26693">
    <property type="protein sequence ID" value="OIT26693"/>
    <property type="gene ID" value="A4A49_35638"/>
</dbReference>
<protein>
    <submittedName>
        <fullName evidence="2">Uncharacterized protein</fullName>
    </submittedName>
</protein>
<organism evidence="2 3">
    <name type="scientific">Nicotiana attenuata</name>
    <name type="common">Coyote tobacco</name>
    <dbReference type="NCBI Taxonomy" id="49451"/>
    <lineage>
        <taxon>Eukaryota</taxon>
        <taxon>Viridiplantae</taxon>
        <taxon>Streptophyta</taxon>
        <taxon>Embryophyta</taxon>
        <taxon>Tracheophyta</taxon>
        <taxon>Spermatophyta</taxon>
        <taxon>Magnoliopsida</taxon>
        <taxon>eudicotyledons</taxon>
        <taxon>Gunneridae</taxon>
        <taxon>Pentapetalae</taxon>
        <taxon>asterids</taxon>
        <taxon>lamiids</taxon>
        <taxon>Solanales</taxon>
        <taxon>Solanaceae</taxon>
        <taxon>Nicotianoideae</taxon>
        <taxon>Nicotianeae</taxon>
        <taxon>Nicotiana</taxon>
    </lineage>
</organism>
<comment type="caution">
    <text evidence="2">The sequence shown here is derived from an EMBL/GenBank/DDBJ whole genome shotgun (WGS) entry which is preliminary data.</text>
</comment>
<evidence type="ECO:0000256" key="1">
    <source>
        <dbReference type="SAM" id="MobiDB-lite"/>
    </source>
</evidence>
<proteinExistence type="predicted"/>
<reference evidence="2" key="1">
    <citation type="submission" date="2016-11" db="EMBL/GenBank/DDBJ databases">
        <title>The genome of Nicotiana attenuata.</title>
        <authorList>
            <person name="Xu S."/>
            <person name="Brockmoeller T."/>
            <person name="Gaquerel E."/>
            <person name="Navarro A."/>
            <person name="Kuhl H."/>
            <person name="Gase K."/>
            <person name="Ling Z."/>
            <person name="Zhou W."/>
            <person name="Kreitzer C."/>
            <person name="Stanke M."/>
            <person name="Tang H."/>
            <person name="Lyons E."/>
            <person name="Pandey P."/>
            <person name="Pandey S.P."/>
            <person name="Timmermann B."/>
            <person name="Baldwin I.T."/>
        </authorList>
    </citation>
    <scope>NUCLEOTIDE SEQUENCE [LARGE SCALE GENOMIC DNA]</scope>
    <source>
        <strain evidence="2">UT</strain>
    </source>
</reference>
<name>A0A1J6K9H2_NICAT</name>
<feature type="compositionally biased region" description="Basic residues" evidence="1">
    <location>
        <begin position="421"/>
        <end position="430"/>
    </location>
</feature>
<keyword evidence="3" id="KW-1185">Reference proteome</keyword>